<organism evidence="1 2">
    <name type="scientific">Brachionus plicatilis</name>
    <name type="common">Marine rotifer</name>
    <name type="synonym">Brachionus muelleri</name>
    <dbReference type="NCBI Taxonomy" id="10195"/>
    <lineage>
        <taxon>Eukaryota</taxon>
        <taxon>Metazoa</taxon>
        <taxon>Spiralia</taxon>
        <taxon>Gnathifera</taxon>
        <taxon>Rotifera</taxon>
        <taxon>Eurotatoria</taxon>
        <taxon>Monogononta</taxon>
        <taxon>Pseudotrocha</taxon>
        <taxon>Ploima</taxon>
        <taxon>Brachionidae</taxon>
        <taxon>Brachionus</taxon>
    </lineage>
</organism>
<accession>A0A3M7SDX1</accession>
<reference evidence="1 2" key="1">
    <citation type="journal article" date="2018" name="Sci. Rep.">
        <title>Genomic signatures of local adaptation to the degree of environmental predictability in rotifers.</title>
        <authorList>
            <person name="Franch-Gras L."/>
            <person name="Hahn C."/>
            <person name="Garcia-Roger E.M."/>
            <person name="Carmona M.J."/>
            <person name="Serra M."/>
            <person name="Gomez A."/>
        </authorList>
    </citation>
    <scope>NUCLEOTIDE SEQUENCE [LARGE SCALE GENOMIC DNA]</scope>
    <source>
        <strain evidence="1">HYR1</strain>
    </source>
</reference>
<keyword evidence="2" id="KW-1185">Reference proteome</keyword>
<sequence length="67" mass="8072">MTGRSLCLKIKFKLKIKKKIFILFAFGIVKFKYKLNKNSSFFDVNKTFEKLFLEEFLFNLYSNLTMD</sequence>
<name>A0A3M7SDX1_BRAPC</name>
<evidence type="ECO:0000313" key="1">
    <source>
        <dbReference type="EMBL" id="RNA33720.1"/>
    </source>
</evidence>
<evidence type="ECO:0000313" key="2">
    <source>
        <dbReference type="Proteomes" id="UP000276133"/>
    </source>
</evidence>
<proteinExistence type="predicted"/>
<dbReference type="EMBL" id="REGN01001595">
    <property type="protein sequence ID" value="RNA33720.1"/>
    <property type="molecule type" value="Genomic_DNA"/>
</dbReference>
<protein>
    <submittedName>
        <fullName evidence="1">Uncharacterized protein</fullName>
    </submittedName>
</protein>
<dbReference type="Proteomes" id="UP000276133">
    <property type="component" value="Unassembled WGS sequence"/>
</dbReference>
<dbReference type="AlphaFoldDB" id="A0A3M7SDX1"/>
<comment type="caution">
    <text evidence="1">The sequence shown here is derived from an EMBL/GenBank/DDBJ whole genome shotgun (WGS) entry which is preliminary data.</text>
</comment>
<gene>
    <name evidence="1" type="ORF">BpHYR1_037988</name>
</gene>